<evidence type="ECO:0000256" key="10">
    <source>
        <dbReference type="RuleBase" id="RU363075"/>
    </source>
</evidence>
<evidence type="ECO:0000256" key="6">
    <source>
        <dbReference type="ARBA" id="ARBA00022692"/>
    </source>
</evidence>
<dbReference type="Proteomes" id="UP000001307">
    <property type="component" value="Unassembled WGS sequence"/>
</dbReference>
<keyword evidence="9 10" id="KW-0472">Membrane</keyword>
<dbReference type="PANTHER" id="PTHR22760:SF2">
    <property type="entry name" value="ALPHA-1,2-MANNOSYLTRANSFERASE ALG9"/>
    <property type="match status" value="1"/>
</dbReference>
<evidence type="ECO:0000256" key="5">
    <source>
        <dbReference type="ARBA" id="ARBA00022679"/>
    </source>
</evidence>
<dbReference type="Pfam" id="PF03901">
    <property type="entry name" value="Glyco_transf_22"/>
    <property type="match status" value="1"/>
</dbReference>
<dbReference type="PANTHER" id="PTHR22760">
    <property type="entry name" value="GLYCOSYLTRANSFERASE"/>
    <property type="match status" value="1"/>
</dbReference>
<comment type="pathway">
    <text evidence="2">Protein modification; protein glycosylation.</text>
</comment>
<keyword evidence="6 10" id="KW-0812">Transmembrane</keyword>
<evidence type="ECO:0000256" key="4">
    <source>
        <dbReference type="ARBA" id="ARBA00022676"/>
    </source>
</evidence>
<evidence type="ECO:0000256" key="1">
    <source>
        <dbReference type="ARBA" id="ARBA00004477"/>
    </source>
</evidence>
<dbReference type="GO" id="GO:0005789">
    <property type="term" value="C:endoplasmic reticulum membrane"/>
    <property type="evidence" value="ECO:0007669"/>
    <property type="project" value="UniProtKB-SubCell"/>
</dbReference>
<comment type="subcellular location">
    <subcellularLocation>
        <location evidence="1 10">Endoplasmic reticulum membrane</location>
        <topology evidence="1 10">Multi-pass membrane protein</topology>
    </subcellularLocation>
</comment>
<protein>
    <recommendedName>
        <fullName evidence="10">Mannosyltransferase</fullName>
        <ecNumber evidence="10">2.4.1.-</ecNumber>
    </recommendedName>
</protein>
<dbReference type="InParanoid" id="E4XF58"/>
<keyword evidence="13" id="KW-1185">Reference proteome</keyword>
<keyword evidence="7 10" id="KW-0256">Endoplasmic reticulum</keyword>
<dbReference type="UniPathway" id="UPA00378"/>
<proteinExistence type="inferred from homology"/>
<feature type="transmembrane region" description="Helical" evidence="10">
    <location>
        <begin position="220"/>
        <end position="245"/>
    </location>
</feature>
<dbReference type="EC" id="2.4.1.-" evidence="10"/>
<keyword evidence="4 10" id="KW-0328">Glycosyltransferase</keyword>
<feature type="transmembrane region" description="Helical" evidence="10">
    <location>
        <begin position="257"/>
        <end position="280"/>
    </location>
</feature>
<dbReference type="GO" id="GO:0006487">
    <property type="term" value="P:protein N-linked glycosylation"/>
    <property type="evidence" value="ECO:0007669"/>
    <property type="project" value="TreeGrafter"/>
</dbReference>
<dbReference type="FunCoup" id="E4XF58">
    <property type="interactions" value="461"/>
</dbReference>
<dbReference type="GO" id="GO:0000026">
    <property type="term" value="F:alpha-1,2-mannosyltransferase activity"/>
    <property type="evidence" value="ECO:0007669"/>
    <property type="project" value="TreeGrafter"/>
</dbReference>
<accession>E4XF58</accession>
<dbReference type="InterPro" id="IPR005599">
    <property type="entry name" value="GPI_mannosylTrfase"/>
</dbReference>
<dbReference type="OrthoDB" id="497541at2759"/>
<reference evidence="12" key="1">
    <citation type="journal article" date="2010" name="Science">
        <title>Plasticity of animal genome architecture unmasked by rapid evolution of a pelagic tunicate.</title>
        <authorList>
            <person name="Denoeud F."/>
            <person name="Henriet S."/>
            <person name="Mungpakdee S."/>
            <person name="Aury J.M."/>
            <person name="Da Silva C."/>
            <person name="Brinkmann H."/>
            <person name="Mikhaleva J."/>
            <person name="Olsen L.C."/>
            <person name="Jubin C."/>
            <person name="Canestro C."/>
            <person name="Bouquet J.M."/>
            <person name="Danks G."/>
            <person name="Poulain J."/>
            <person name="Campsteijn C."/>
            <person name="Adamski M."/>
            <person name="Cross I."/>
            <person name="Yadetie F."/>
            <person name="Muffato M."/>
            <person name="Louis A."/>
            <person name="Butcher S."/>
            <person name="Tsagkogeorga G."/>
            <person name="Konrad A."/>
            <person name="Singh S."/>
            <person name="Jensen M.F."/>
            <person name="Cong E.H."/>
            <person name="Eikeseth-Otteraa H."/>
            <person name="Noel B."/>
            <person name="Anthouard V."/>
            <person name="Porcel B.M."/>
            <person name="Kachouri-Lafond R."/>
            <person name="Nishino A."/>
            <person name="Ugolini M."/>
            <person name="Chourrout P."/>
            <person name="Nishida H."/>
            <person name="Aasland R."/>
            <person name="Huzurbazar S."/>
            <person name="Westhof E."/>
            <person name="Delsuc F."/>
            <person name="Lehrach H."/>
            <person name="Reinhardt R."/>
            <person name="Weissenbach J."/>
            <person name="Roy S.W."/>
            <person name="Artiguenave F."/>
            <person name="Postlethwait J.H."/>
            <person name="Manak J.R."/>
            <person name="Thompson E.M."/>
            <person name="Jaillon O."/>
            <person name="Du Pasquier L."/>
            <person name="Boudinot P."/>
            <person name="Liberles D.A."/>
            <person name="Volff J.N."/>
            <person name="Philippe H."/>
            <person name="Lenhard B."/>
            <person name="Roest Crollius H."/>
            <person name="Wincker P."/>
            <person name="Chourrout D."/>
        </authorList>
    </citation>
    <scope>NUCLEOTIDE SEQUENCE [LARGE SCALE GENOMIC DNA]</scope>
</reference>
<feature type="transmembrane region" description="Helical" evidence="10">
    <location>
        <begin position="195"/>
        <end position="214"/>
    </location>
</feature>
<organism evidence="12">
    <name type="scientific">Oikopleura dioica</name>
    <name type="common">Tunicate</name>
    <dbReference type="NCBI Taxonomy" id="34765"/>
    <lineage>
        <taxon>Eukaryota</taxon>
        <taxon>Metazoa</taxon>
        <taxon>Chordata</taxon>
        <taxon>Tunicata</taxon>
        <taxon>Appendicularia</taxon>
        <taxon>Copelata</taxon>
        <taxon>Oikopleuridae</taxon>
        <taxon>Oikopleura</taxon>
    </lineage>
</organism>
<evidence type="ECO:0000256" key="3">
    <source>
        <dbReference type="ARBA" id="ARBA00007063"/>
    </source>
</evidence>
<evidence type="ECO:0000256" key="2">
    <source>
        <dbReference type="ARBA" id="ARBA00004922"/>
    </source>
</evidence>
<keyword evidence="8 10" id="KW-1133">Transmembrane helix</keyword>
<feature type="transmembrane region" description="Helical" evidence="10">
    <location>
        <begin position="351"/>
        <end position="373"/>
    </location>
</feature>
<dbReference type="EMBL" id="FN653044">
    <property type="protein sequence ID" value="CBY24243.1"/>
    <property type="molecule type" value="Genomic_DNA"/>
</dbReference>
<feature type="region of interest" description="Disordered" evidence="11">
    <location>
        <begin position="1"/>
        <end position="64"/>
    </location>
</feature>
<evidence type="ECO:0000256" key="11">
    <source>
        <dbReference type="SAM" id="MobiDB-lite"/>
    </source>
</evidence>
<dbReference type="AlphaFoldDB" id="E4XF58"/>
<feature type="transmembrane region" description="Helical" evidence="10">
    <location>
        <begin position="379"/>
        <end position="398"/>
    </location>
</feature>
<feature type="transmembrane region" description="Helical" evidence="10">
    <location>
        <begin position="320"/>
        <end position="339"/>
    </location>
</feature>
<evidence type="ECO:0000256" key="9">
    <source>
        <dbReference type="ARBA" id="ARBA00023136"/>
    </source>
</evidence>
<feature type="transmembrane region" description="Helical" evidence="10">
    <location>
        <begin position="169"/>
        <end position="188"/>
    </location>
</feature>
<gene>
    <name evidence="12" type="ORF">GSOID_T00009596001</name>
</gene>
<evidence type="ECO:0000313" key="13">
    <source>
        <dbReference type="Proteomes" id="UP000001307"/>
    </source>
</evidence>
<comment type="similarity">
    <text evidence="3 10">Belongs to the glycosyltransferase 22 family.</text>
</comment>
<evidence type="ECO:0000256" key="8">
    <source>
        <dbReference type="ARBA" id="ARBA00022989"/>
    </source>
</evidence>
<sequence length="617" mass="71204">MFTRVLKMPVPKQPCQARQRKFGIIDKIAPQESDDEDDRKPFPSGPNNARTSTVDDPKNASGDQGKSTFKILLTATLFSVFLNGITDCDETFNYWEPLFYLIKGGGFQTWEYSPEYGLRSWFYILSHGIWSFFLPTSIIPPPMFFFFLRLILGLVCACCQLWLCESIQVVFGGNVANIWLWLTCLSAGNFISSTAFLPSSTCMYLTCLWMGFWLRSKYNLAVYVVAFSALFSWPFSVALAIPLAIDCLIKKKKITVFIYYCIESFVIINLVIVAFDWWFYGTPKLAWLNILTYNVFSSKGPDLYGTEPISYYLKNLTINFGPVWILGLFSMPIMVLSEWTISKFVKHYQPVYSLGLWFLSPLYCWIIVFFFQAHKEERFLFPMYPCLMLATAVAIGSIQKVYAAVFYKKLKIPFIAIGYAALISTGIFGFSRLCALVAGYSASADTYRSLYSQIRNGYNWVGPATVCVGKAWHQFPTHFFLHQNMTAEFIQSEFAAQLPAKFDSWPKGLTDIPDHFNDLNKEQPERYFANPTNAHKNCHYLIDTDYGTESELEPLYHLTTEHWETLTELDILNPSKSHWFYRAFYVPYLWENNVQFGKYRLLKNKVLSHEGERKDDQ</sequence>
<feature type="transmembrane region" description="Helical" evidence="10">
    <location>
        <begin position="410"/>
        <end position="430"/>
    </location>
</feature>
<evidence type="ECO:0000256" key="7">
    <source>
        <dbReference type="ARBA" id="ARBA00022824"/>
    </source>
</evidence>
<keyword evidence="5" id="KW-0808">Transferase</keyword>
<name>E4XF58_OIKDI</name>
<evidence type="ECO:0000313" key="12">
    <source>
        <dbReference type="EMBL" id="CBY24243.1"/>
    </source>
</evidence>